<feature type="compositionally biased region" description="Basic residues" evidence="3">
    <location>
        <begin position="22"/>
        <end position="31"/>
    </location>
</feature>
<dbReference type="InterPro" id="IPR018609">
    <property type="entry name" value="Bud13"/>
</dbReference>
<feature type="compositionally biased region" description="Basic and acidic residues" evidence="3">
    <location>
        <begin position="244"/>
        <end position="268"/>
    </location>
</feature>
<reference evidence="4 5" key="1">
    <citation type="journal article" date="2020" name="Fungal Divers.">
        <title>Resolving the Mortierellaceae phylogeny through synthesis of multi-gene phylogenetics and phylogenomics.</title>
        <authorList>
            <person name="Vandepol N."/>
            <person name="Liber J."/>
            <person name="Desiro A."/>
            <person name="Na H."/>
            <person name="Kennedy M."/>
            <person name="Barry K."/>
            <person name="Grigoriev I.V."/>
            <person name="Miller A.N."/>
            <person name="O'Donnell K."/>
            <person name="Stajich J.E."/>
            <person name="Bonito G."/>
        </authorList>
    </citation>
    <scope>NUCLEOTIDE SEQUENCE [LARGE SCALE GENOMIC DNA]</scope>
    <source>
        <strain evidence="4 5">AD045</strain>
    </source>
</reference>
<sequence>MSSTQDYLKKYMSKPASLDEHKKRKLKKKKTSASTKATIKKGNFAIHDEDEISWTNAAASDSDNDFPVVEQPQAPVYKSNSSSWATVREGEPEPTRESVLNRNVVPEWDDVDNEDERPSIAGIVVETESSARLRNPPKTQKSTKASGLKFKSTAPINIGRPTSPPQRRSPSPDRRRSPSPVRGRTRYSRSPSRSRSPIRQKRMRSASRSLSPYAAGNRNPSPRFRSRSRSPDREAGIGLQSAEQVKREMMRQKEKEQRNRMGADESSIVREAETIYRDARGRKVDRVQEKLEAAEAARKEIEKQERQMEWGKGLVQREAEEEKKKREQEEKLKPLARYKDDKDLNEELKERDRWNDPAAMFLSGTKKSKKHAPKFPLYQGNFPSNRFNIRPGYRWDGVDRSTGFEKDYIQRMNTRKNNAAEAHMWSVEDM</sequence>
<proteinExistence type="inferred from homology"/>
<feature type="region of interest" description="Disordered" evidence="3">
    <location>
        <begin position="1"/>
        <end position="36"/>
    </location>
</feature>
<dbReference type="PANTHER" id="PTHR31809:SF0">
    <property type="entry name" value="BUD13 HOMOLOG"/>
    <property type="match status" value="1"/>
</dbReference>
<accession>A0ABQ7KBA4</accession>
<name>A0ABQ7KBA4_9FUNG</name>
<comment type="caution">
    <text evidence="4">The sequence shown here is derived from an EMBL/GenBank/DDBJ whole genome shotgun (WGS) entry which is preliminary data.</text>
</comment>
<evidence type="ECO:0000313" key="5">
    <source>
        <dbReference type="Proteomes" id="UP001194696"/>
    </source>
</evidence>
<feature type="compositionally biased region" description="Polar residues" evidence="3">
    <location>
        <begin position="127"/>
        <end position="145"/>
    </location>
</feature>
<protein>
    <submittedName>
        <fullName evidence="4">Pre-mRNA-splicing factor cwc26</fullName>
    </submittedName>
</protein>
<gene>
    <name evidence="4" type="primary">CWC26</name>
    <name evidence="4" type="ORF">BGZ96_012444</name>
</gene>
<organism evidence="4 5">
    <name type="scientific">Linnemannia gamsii</name>
    <dbReference type="NCBI Taxonomy" id="64522"/>
    <lineage>
        <taxon>Eukaryota</taxon>
        <taxon>Fungi</taxon>
        <taxon>Fungi incertae sedis</taxon>
        <taxon>Mucoromycota</taxon>
        <taxon>Mortierellomycotina</taxon>
        <taxon>Mortierellomycetes</taxon>
        <taxon>Mortierellales</taxon>
        <taxon>Mortierellaceae</taxon>
        <taxon>Linnemannia</taxon>
    </lineage>
</organism>
<dbReference type="PANTHER" id="PTHR31809">
    <property type="entry name" value="BUD13 HOMOLOG"/>
    <property type="match status" value="1"/>
</dbReference>
<feature type="coiled-coil region" evidence="2">
    <location>
        <begin position="284"/>
        <end position="332"/>
    </location>
</feature>
<evidence type="ECO:0000256" key="2">
    <source>
        <dbReference type="SAM" id="Coils"/>
    </source>
</evidence>
<dbReference type="EMBL" id="JAAAIM010000094">
    <property type="protein sequence ID" value="KAG0295156.1"/>
    <property type="molecule type" value="Genomic_DNA"/>
</dbReference>
<comment type="similarity">
    <text evidence="1">Belongs to the CWC26 family.</text>
</comment>
<feature type="region of interest" description="Disordered" evidence="3">
    <location>
        <begin position="55"/>
        <end position="268"/>
    </location>
</feature>
<feature type="compositionally biased region" description="Low complexity" evidence="3">
    <location>
        <begin position="178"/>
        <end position="195"/>
    </location>
</feature>
<evidence type="ECO:0000256" key="1">
    <source>
        <dbReference type="ARBA" id="ARBA00011069"/>
    </source>
</evidence>
<dbReference type="Pfam" id="PF09736">
    <property type="entry name" value="Bud13"/>
    <property type="match status" value="1"/>
</dbReference>
<dbReference type="InterPro" id="IPR051112">
    <property type="entry name" value="CWC26_splicing_factor"/>
</dbReference>
<evidence type="ECO:0000256" key="3">
    <source>
        <dbReference type="SAM" id="MobiDB-lite"/>
    </source>
</evidence>
<keyword evidence="2" id="KW-0175">Coiled coil</keyword>
<evidence type="ECO:0000313" key="4">
    <source>
        <dbReference type="EMBL" id="KAG0295156.1"/>
    </source>
</evidence>
<dbReference type="Proteomes" id="UP001194696">
    <property type="component" value="Unassembled WGS sequence"/>
</dbReference>
<feature type="compositionally biased region" description="Basic residues" evidence="3">
    <location>
        <begin position="196"/>
        <end position="205"/>
    </location>
</feature>
<keyword evidence="5" id="KW-1185">Reference proteome</keyword>